<feature type="domain" description="HTH tetR-type" evidence="3">
    <location>
        <begin position="8"/>
        <end position="68"/>
    </location>
</feature>
<dbReference type="SUPFAM" id="SSF46689">
    <property type="entry name" value="Homeodomain-like"/>
    <property type="match status" value="1"/>
</dbReference>
<dbReference type="Pfam" id="PF21303">
    <property type="entry name" value="TetR_C_39"/>
    <property type="match status" value="1"/>
</dbReference>
<evidence type="ECO:0000256" key="2">
    <source>
        <dbReference type="PROSITE-ProRule" id="PRU00335"/>
    </source>
</evidence>
<proteinExistence type="predicted"/>
<feature type="DNA-binding region" description="H-T-H motif" evidence="2">
    <location>
        <begin position="31"/>
        <end position="50"/>
    </location>
</feature>
<dbReference type="RefSeq" id="WP_010741797.1">
    <property type="nucleotide sequence ID" value="NZ_KB946251.1"/>
</dbReference>
<dbReference type="PATRIC" id="fig|1158601.3.peg.2967"/>
<dbReference type="Proteomes" id="UP000013783">
    <property type="component" value="Unassembled WGS sequence"/>
</dbReference>
<evidence type="ECO:0000256" key="1">
    <source>
        <dbReference type="ARBA" id="ARBA00023125"/>
    </source>
</evidence>
<dbReference type="GeneID" id="79784574"/>
<dbReference type="InterPro" id="IPR050624">
    <property type="entry name" value="HTH-type_Tx_Regulator"/>
</dbReference>
<dbReference type="STRING" id="71451.RV07_GL001637"/>
<dbReference type="EMBL" id="ASWA01000003">
    <property type="protein sequence ID" value="EOT66657.1"/>
    <property type="molecule type" value="Genomic_DNA"/>
</dbReference>
<keyword evidence="1 2" id="KW-0238">DNA-binding</keyword>
<dbReference type="PANTHER" id="PTHR43479:SF11">
    <property type="entry name" value="ACREF_ENVCD OPERON REPRESSOR-RELATED"/>
    <property type="match status" value="1"/>
</dbReference>
<evidence type="ECO:0000313" key="6">
    <source>
        <dbReference type="Proteomes" id="UP000013783"/>
    </source>
</evidence>
<dbReference type="InterPro" id="IPR009057">
    <property type="entry name" value="Homeodomain-like_sf"/>
</dbReference>
<dbReference type="AlphaFoldDB" id="R2QUK5"/>
<accession>R2QUK5</accession>
<evidence type="ECO:0000259" key="3">
    <source>
        <dbReference type="PROSITE" id="PS50977"/>
    </source>
</evidence>
<keyword evidence="7" id="KW-1185">Reference proteome</keyword>
<dbReference type="PROSITE" id="PS50977">
    <property type="entry name" value="HTH_TETR_2"/>
    <property type="match status" value="1"/>
</dbReference>
<dbReference type="InterPro" id="IPR049149">
    <property type="entry name" value="TetR/AcrR_C"/>
</dbReference>
<dbReference type="InterPro" id="IPR001647">
    <property type="entry name" value="HTH_TetR"/>
</dbReference>
<reference evidence="4 6" key="1">
    <citation type="submission" date="2013-02" db="EMBL/GenBank/DDBJ databases">
        <title>The Genome Sequence of Enterococcus malodoratus ATCC_43197.</title>
        <authorList>
            <consortium name="The Broad Institute Genome Sequencing Platform"/>
            <consortium name="The Broad Institute Genome Sequencing Center for Infectious Disease"/>
            <person name="Earl A.M."/>
            <person name="Gilmore M.S."/>
            <person name="Lebreton F."/>
            <person name="Walker B."/>
            <person name="Young S.K."/>
            <person name="Zeng Q."/>
            <person name="Gargeya S."/>
            <person name="Fitzgerald M."/>
            <person name="Haas B."/>
            <person name="Abouelleil A."/>
            <person name="Alvarado L."/>
            <person name="Arachchi H.M."/>
            <person name="Berlin A.M."/>
            <person name="Chapman S.B."/>
            <person name="Dewar J."/>
            <person name="Goldberg J."/>
            <person name="Griggs A."/>
            <person name="Gujja S."/>
            <person name="Hansen M."/>
            <person name="Howarth C."/>
            <person name="Imamovic A."/>
            <person name="Larimer J."/>
            <person name="McCowan C."/>
            <person name="Murphy C."/>
            <person name="Neiman D."/>
            <person name="Pearson M."/>
            <person name="Priest M."/>
            <person name="Roberts A."/>
            <person name="Saif S."/>
            <person name="Shea T."/>
            <person name="Sisk P."/>
            <person name="Sykes S."/>
            <person name="Wortman J."/>
            <person name="Nusbaum C."/>
            <person name="Birren B."/>
        </authorList>
    </citation>
    <scope>NUCLEOTIDE SEQUENCE [LARGE SCALE GENOMIC DNA]</scope>
    <source>
        <strain evidence="4 6">ATCC 43197</strain>
    </source>
</reference>
<comment type="caution">
    <text evidence="4">The sequence shown here is derived from an EMBL/GenBank/DDBJ whole genome shotgun (WGS) entry which is preliminary data.</text>
</comment>
<organism evidence="4 6">
    <name type="scientific">Enterococcus malodoratus ATCC 43197</name>
    <dbReference type="NCBI Taxonomy" id="1158601"/>
    <lineage>
        <taxon>Bacteria</taxon>
        <taxon>Bacillati</taxon>
        <taxon>Bacillota</taxon>
        <taxon>Bacilli</taxon>
        <taxon>Lactobacillales</taxon>
        <taxon>Enterococcaceae</taxon>
        <taxon>Enterococcus</taxon>
    </lineage>
</organism>
<gene>
    <name evidence="5" type="ORF">I585_02178</name>
    <name evidence="4" type="ORF">UAI_02997</name>
</gene>
<dbReference type="OrthoDB" id="9814200at2"/>
<dbReference type="GO" id="GO:0003677">
    <property type="term" value="F:DNA binding"/>
    <property type="evidence" value="ECO:0007669"/>
    <property type="project" value="UniProtKB-UniRule"/>
</dbReference>
<evidence type="ECO:0000313" key="7">
    <source>
        <dbReference type="Proteomes" id="UP000014148"/>
    </source>
</evidence>
<dbReference type="Gene3D" id="1.10.357.10">
    <property type="entry name" value="Tetracycline Repressor, domain 2"/>
    <property type="match status" value="1"/>
</dbReference>
<dbReference type="PANTHER" id="PTHR43479">
    <property type="entry name" value="ACREF/ENVCD OPERON REPRESSOR-RELATED"/>
    <property type="match status" value="1"/>
</dbReference>
<name>R2QUK5_9ENTE</name>
<dbReference type="PRINTS" id="PR00455">
    <property type="entry name" value="HTHTETR"/>
</dbReference>
<dbReference type="eggNOG" id="COG1309">
    <property type="taxonomic scope" value="Bacteria"/>
</dbReference>
<dbReference type="Proteomes" id="UP000014148">
    <property type="component" value="Unassembled WGS sequence"/>
</dbReference>
<reference evidence="5 7" key="2">
    <citation type="submission" date="2013-03" db="EMBL/GenBank/DDBJ databases">
        <title>The Genome Sequence of Enterococcus malodoratus ATCC_43197 (PacBio/Illumina hybrid assembly).</title>
        <authorList>
            <consortium name="The Broad Institute Genomics Platform"/>
            <consortium name="The Broad Institute Genome Sequencing Center for Infectious Disease"/>
            <person name="Earl A."/>
            <person name="Russ C."/>
            <person name="Gilmore M."/>
            <person name="Surin D."/>
            <person name="Walker B."/>
            <person name="Young S."/>
            <person name="Zeng Q."/>
            <person name="Gargeya S."/>
            <person name="Fitzgerald M."/>
            <person name="Haas B."/>
            <person name="Abouelleil A."/>
            <person name="Allen A.W."/>
            <person name="Alvarado L."/>
            <person name="Arachchi H.M."/>
            <person name="Berlin A.M."/>
            <person name="Chapman S.B."/>
            <person name="Gainer-Dewar J."/>
            <person name="Goldberg J."/>
            <person name="Griggs A."/>
            <person name="Gujja S."/>
            <person name="Hansen M."/>
            <person name="Howarth C."/>
            <person name="Imamovic A."/>
            <person name="Ireland A."/>
            <person name="Larimer J."/>
            <person name="McCowan C."/>
            <person name="Murphy C."/>
            <person name="Pearson M."/>
            <person name="Poon T.W."/>
            <person name="Priest M."/>
            <person name="Roberts A."/>
            <person name="Saif S."/>
            <person name="Shea T."/>
            <person name="Sisk P."/>
            <person name="Sykes S."/>
            <person name="Wortman J."/>
            <person name="Nusbaum C."/>
            <person name="Birren B."/>
        </authorList>
    </citation>
    <scope>NUCLEOTIDE SEQUENCE [LARGE SCALE GENOMIC DNA]</scope>
    <source>
        <strain evidence="5 7">ATCC 43197</strain>
    </source>
</reference>
<protein>
    <recommendedName>
        <fullName evidence="3">HTH tetR-type domain-containing protein</fullName>
    </recommendedName>
</protein>
<sequence length="214" mass="23904">MPRKNNPKQTIENIVSVSSKLFIEKGYDKTSMQDIVNALGMSKGAIFYHFDSKEAIFNAVMEKEFERVAETVSGWLMDMQGLTAKEKLSRLLKLNLTDETVNESSTMIASVAGSPQVILGSIQNSLEKLAPIIAAVIREGIEDGSITTEFPDECADVFLLMLNFWCDTDVFPGDSEVVVKRFRFLQHMMKQLGVDIVEDEIIEAVASFYQKGSM</sequence>
<dbReference type="EMBL" id="AJAK01000020">
    <property type="protein sequence ID" value="EOH75195.1"/>
    <property type="molecule type" value="Genomic_DNA"/>
</dbReference>
<dbReference type="Pfam" id="PF00440">
    <property type="entry name" value="TetR_N"/>
    <property type="match status" value="1"/>
</dbReference>
<evidence type="ECO:0000313" key="5">
    <source>
        <dbReference type="EMBL" id="EOT66657.1"/>
    </source>
</evidence>
<evidence type="ECO:0000313" key="4">
    <source>
        <dbReference type="EMBL" id="EOH75195.1"/>
    </source>
</evidence>